<dbReference type="SUPFAM" id="SSF55729">
    <property type="entry name" value="Acyl-CoA N-acyltransferases (Nat)"/>
    <property type="match status" value="1"/>
</dbReference>
<evidence type="ECO:0000256" key="3">
    <source>
        <dbReference type="ARBA" id="ARBA00023315"/>
    </source>
</evidence>
<dbReference type="PANTHER" id="PTHR13256:SF16">
    <property type="entry name" value="ALPHA_BETA-TUBULIN-N-ACETYLTRANSFERASE 9"/>
    <property type="match status" value="1"/>
</dbReference>
<keyword evidence="3" id="KW-0012">Acyltransferase</keyword>
<name>A0A8J1Y5I6_OWEFU</name>
<accession>A0A8J1Y5I6</accession>
<evidence type="ECO:0000259" key="5">
    <source>
        <dbReference type="Pfam" id="PF13302"/>
    </source>
</evidence>
<dbReference type="EMBL" id="CAIIXF020000009">
    <property type="protein sequence ID" value="CAH1794231.1"/>
    <property type="molecule type" value="Genomic_DNA"/>
</dbReference>
<dbReference type="Pfam" id="PF13302">
    <property type="entry name" value="Acetyltransf_3"/>
    <property type="match status" value="1"/>
</dbReference>
<feature type="domain" description="N-acetyltransferase" evidence="5">
    <location>
        <begin position="14"/>
        <end position="162"/>
    </location>
</feature>
<dbReference type="PANTHER" id="PTHR13256">
    <property type="entry name" value="N-ACETYLTRANSFERASE 9"/>
    <property type="match status" value="1"/>
</dbReference>
<dbReference type="FunFam" id="3.40.630.30:FF:000248">
    <property type="entry name" value="N-acetyltransferase 9-like protein"/>
    <property type="match status" value="1"/>
</dbReference>
<dbReference type="GO" id="GO:0008080">
    <property type="term" value="F:N-acetyltransferase activity"/>
    <property type="evidence" value="ECO:0007669"/>
    <property type="project" value="InterPro"/>
</dbReference>
<dbReference type="Gene3D" id="3.40.630.30">
    <property type="match status" value="1"/>
</dbReference>
<dbReference type="InterPro" id="IPR039135">
    <property type="entry name" value="NAT9-like"/>
</dbReference>
<evidence type="ECO:0000256" key="4">
    <source>
        <dbReference type="ARBA" id="ARBA00069551"/>
    </source>
</evidence>
<evidence type="ECO:0000313" key="7">
    <source>
        <dbReference type="Proteomes" id="UP000749559"/>
    </source>
</evidence>
<dbReference type="InterPro" id="IPR000182">
    <property type="entry name" value="GNAT_dom"/>
</dbReference>
<protein>
    <recommendedName>
        <fullName evidence="4">N-acetyltransferase 9-like protein</fullName>
    </recommendedName>
</protein>
<reference evidence="6" key="1">
    <citation type="submission" date="2022-03" db="EMBL/GenBank/DDBJ databases">
        <authorList>
            <person name="Martin C."/>
        </authorList>
    </citation>
    <scope>NUCLEOTIDE SEQUENCE</scope>
</reference>
<evidence type="ECO:0000256" key="2">
    <source>
        <dbReference type="ARBA" id="ARBA00022679"/>
    </source>
</evidence>
<proteinExistence type="inferred from homology"/>
<keyword evidence="2" id="KW-0808">Transferase</keyword>
<gene>
    <name evidence="6" type="ORF">OFUS_LOCUS18969</name>
</gene>
<evidence type="ECO:0000256" key="1">
    <source>
        <dbReference type="ARBA" id="ARBA00009342"/>
    </source>
</evidence>
<comment type="similarity">
    <text evidence="1">Belongs to the acetyltransferase family. GNAT subfamily.</text>
</comment>
<sequence>MKQNQNMCIIGNDILLIPYKAKHVPKYHDWMKSEELQKLTASEPLTLEEEYSMQQAWAEDADKCTFIILSKEDYNVIHDEASIEEEAMAGDVNIFFNDPDEKSSAELEIMIAEKRYRKKGLGKEALLAMMKYGIDELNVSVYTVKIGFDNNISLNMFTKLGFSEVSKSEVFKEVTLQLDINEDFLKYLDAKTEHLKIVEYPTEH</sequence>
<comment type="caution">
    <text evidence="6">The sequence shown here is derived from an EMBL/GenBank/DDBJ whole genome shotgun (WGS) entry which is preliminary data.</text>
</comment>
<dbReference type="InterPro" id="IPR016181">
    <property type="entry name" value="Acyl_CoA_acyltransferase"/>
</dbReference>
<organism evidence="6 7">
    <name type="scientific">Owenia fusiformis</name>
    <name type="common">Polychaete worm</name>
    <dbReference type="NCBI Taxonomy" id="6347"/>
    <lineage>
        <taxon>Eukaryota</taxon>
        <taxon>Metazoa</taxon>
        <taxon>Spiralia</taxon>
        <taxon>Lophotrochozoa</taxon>
        <taxon>Annelida</taxon>
        <taxon>Polychaeta</taxon>
        <taxon>Sedentaria</taxon>
        <taxon>Canalipalpata</taxon>
        <taxon>Sabellida</taxon>
        <taxon>Oweniida</taxon>
        <taxon>Oweniidae</taxon>
        <taxon>Owenia</taxon>
    </lineage>
</organism>
<dbReference type="AlphaFoldDB" id="A0A8J1Y5I6"/>
<dbReference type="OrthoDB" id="5043642at2759"/>
<keyword evidence="7" id="KW-1185">Reference proteome</keyword>
<dbReference type="Proteomes" id="UP000749559">
    <property type="component" value="Unassembled WGS sequence"/>
</dbReference>
<evidence type="ECO:0000313" key="6">
    <source>
        <dbReference type="EMBL" id="CAH1794231.1"/>
    </source>
</evidence>